<evidence type="ECO:0000259" key="2">
    <source>
        <dbReference type="PROSITE" id="PS51723"/>
    </source>
</evidence>
<dbReference type="AlphaFoldDB" id="A0A1T0CEF8"/>
<dbReference type="NCBIfam" id="NF038322">
    <property type="entry name" value="ImpA_fam_HExGH"/>
    <property type="match status" value="1"/>
</dbReference>
<feature type="compositionally biased region" description="Basic and acidic residues" evidence="1">
    <location>
        <begin position="104"/>
        <end position="116"/>
    </location>
</feature>
<feature type="compositionally biased region" description="Basic and acidic residues" evidence="1">
    <location>
        <begin position="68"/>
        <end position="80"/>
    </location>
</feature>
<feature type="domain" description="Peptidase M60" evidence="2">
    <location>
        <begin position="575"/>
        <end position="924"/>
    </location>
</feature>
<reference evidence="3 4" key="1">
    <citation type="submission" date="2017-02" db="EMBL/GenBank/DDBJ databases">
        <title>Draft genome sequence of Moraxella lincolnii CCUG 9405T type strain.</title>
        <authorList>
            <person name="Salva-Serra F."/>
            <person name="Engstrom-Jakobsson H."/>
            <person name="Thorell K."/>
            <person name="Jaen-Luchoro D."/>
            <person name="Gonzales-Siles L."/>
            <person name="Karlsson R."/>
            <person name="Yazdan S."/>
            <person name="Boulund F."/>
            <person name="Johnning A."/>
            <person name="Engstrand L."/>
            <person name="Kristiansson E."/>
            <person name="Moore E."/>
        </authorList>
    </citation>
    <scope>NUCLEOTIDE SEQUENCE [LARGE SCALE GENOMIC DNA]</scope>
    <source>
        <strain evidence="3 4">CCUG 9405</strain>
    </source>
</reference>
<dbReference type="Pfam" id="PF18650">
    <property type="entry name" value="IMPa_N_2"/>
    <property type="match status" value="1"/>
</dbReference>
<feature type="compositionally biased region" description="Polar residues" evidence="1">
    <location>
        <begin position="81"/>
        <end position="103"/>
    </location>
</feature>
<dbReference type="EMBL" id="MUYT01000007">
    <property type="protein sequence ID" value="OOS20732.1"/>
    <property type="molecule type" value="Genomic_DNA"/>
</dbReference>
<evidence type="ECO:0000256" key="1">
    <source>
        <dbReference type="SAM" id="MobiDB-lite"/>
    </source>
</evidence>
<sequence>MNNDCIWSQVSKTNLSYKFTLTTIVASMLLVGCGELSNSTNQIVTSKTDAPQMPNIESNNKTPVVSSEKSDSTAKSDKKQSNPSDAPQMPNIESNNKTPVISSEKSDSTAKSDKKQSNPSDAPKNTDKPKDTNKPVNHVIKKPLVDNKPKISATESQKNRIEQALRTGNASFLQKQDISALTTQAIELPKSQLARQQAILASILSDDKNQPLDQTLNIANNAVAYGSIPINTHDVMNNIPLAQSDSGLTMSALSIAHNGRGLMYGRDVLGDIVNENKHLAHRAILANALRWVTSGNAKTNPTAVKIASVHYDAKKAQKFYQTHMNATANIVNCDVFASNNDCWKSVDVIFLGDNAATRPNATQRISEFMQAGKGVVYMASGWWSNRPEDGLKANTLAQGMGLSVDAGNGNYWASGDHLQIKTHRTLKQSLSKADRLSGIVDVLTALNDSNPTTDSTLNANHPWIRTINQTSHYLKVMNEAGKSPFESQDIETLKIWRYLVLLADMYRPSVVYNKVKPTDTATFLTMYVADSWLDYTRQHITALPKGAGDYMPAEAITIPVSQEWETITVTIPQTSGVTLIGRASIPSQPISIQVVSNTANQDNANAKLRVQTSYLRAMGNPFEGYQRPRRPQSHSLPINDQNESVLNSPFGGPLILNYNNATAGSTITLRIKGSAKYAHYDFTQPITDAQINEATTSLQSRKFGWNTFKFTGGDIQQITPYALKSMGNDPRKYVDDIKTFVFESNHIANGYNNITIAPTTKQYCNTLGWDCTGTVHNAPNVQHFIGWIAQCGWLCSGNPTDAFTGVDTGWGWVHELGHNTVQRVLTLSFKSSENGQQIGCMVECDNNHLAGLSMLRKYQLSGGDYNTDNFAHWLIYRQLQQARATGKTGKELRLATEKAIWNGDGYANNGGKRAFAMQQAFAYSRLHLKQAQPDLQGVFEYFKLLNIGNRLVDKLDLTKATAEQKAKYGVGAYNQNNISNIDLNYILTSKIIGHDMKDVYEVYGLPISEQAHRSVAMLNLPIAPVNFYAIAKNRTNHLNEGRWIDKLPVTGALPSYPFPTN</sequence>
<name>A0A1T0CEF8_9GAMM</name>
<dbReference type="InterPro" id="IPR040711">
    <property type="entry name" value="IMPa_N_2"/>
</dbReference>
<dbReference type="PROSITE" id="PS51723">
    <property type="entry name" value="PEPTIDASE_M60"/>
    <property type="match status" value="1"/>
</dbReference>
<evidence type="ECO:0000313" key="4">
    <source>
        <dbReference type="Proteomes" id="UP000191094"/>
    </source>
</evidence>
<feature type="compositionally biased region" description="Polar residues" evidence="1">
    <location>
        <begin position="46"/>
        <end position="67"/>
    </location>
</feature>
<gene>
    <name evidence="3" type="ORF">B0682_06310</name>
</gene>
<evidence type="ECO:0000313" key="3">
    <source>
        <dbReference type="EMBL" id="OOS20732.1"/>
    </source>
</evidence>
<feature type="region of interest" description="Disordered" evidence="1">
    <location>
        <begin position="46"/>
        <end position="158"/>
    </location>
</feature>
<accession>A0A1T0CEF8</accession>
<organism evidence="3 4">
    <name type="scientific">Lwoffella lincolnii</name>
    <dbReference type="NCBI Taxonomy" id="90241"/>
    <lineage>
        <taxon>Bacteria</taxon>
        <taxon>Pseudomonadati</taxon>
        <taxon>Pseudomonadota</taxon>
        <taxon>Gammaproteobacteria</taxon>
        <taxon>Moraxellales</taxon>
        <taxon>Moraxellaceae</taxon>
        <taxon>Lwoffella</taxon>
    </lineage>
</organism>
<comment type="caution">
    <text evidence="3">The sequence shown here is derived from an EMBL/GenBank/DDBJ whole genome shotgun (WGS) entry which is preliminary data.</text>
</comment>
<proteinExistence type="predicted"/>
<keyword evidence="4" id="KW-1185">Reference proteome</keyword>
<feature type="compositionally biased region" description="Basic and acidic residues" evidence="1">
    <location>
        <begin position="124"/>
        <end position="133"/>
    </location>
</feature>
<protein>
    <recommendedName>
        <fullName evidence="2">Peptidase M60 domain-containing protein</fullName>
    </recommendedName>
</protein>
<dbReference type="OrthoDB" id="9122461at2"/>
<dbReference type="Proteomes" id="UP000191094">
    <property type="component" value="Unassembled WGS sequence"/>
</dbReference>
<dbReference type="InterPro" id="IPR031161">
    <property type="entry name" value="Peptidase_M60_dom"/>
</dbReference>